<evidence type="ECO:0000256" key="2">
    <source>
        <dbReference type="ARBA" id="ARBA00035104"/>
    </source>
</evidence>
<dbReference type="PANTHER" id="PTHR21011:SF1">
    <property type="entry name" value="SMALL RIBOSOMAL SUBUNIT PROTEIN BS6M"/>
    <property type="match status" value="1"/>
</dbReference>
<name>A0AA44BF70_9CLOT</name>
<dbReference type="AlphaFoldDB" id="A0AA44BF70"/>
<keyword evidence="4" id="KW-0699">rRNA-binding</keyword>
<dbReference type="GO" id="GO:0005840">
    <property type="term" value="C:ribosome"/>
    <property type="evidence" value="ECO:0007669"/>
    <property type="project" value="UniProtKB-KW"/>
</dbReference>
<comment type="function">
    <text evidence="2 4">Binds together with bS18 to 16S ribosomal RNA.</text>
</comment>
<protein>
    <recommendedName>
        <fullName evidence="3 4">Small ribosomal subunit protein bS6</fullName>
    </recommendedName>
</protein>
<dbReference type="InterPro" id="IPR035980">
    <property type="entry name" value="Ribosomal_bS6_sf"/>
</dbReference>
<keyword evidence="4" id="KW-0687">Ribonucleoprotein</keyword>
<dbReference type="GO" id="GO:0006412">
    <property type="term" value="P:translation"/>
    <property type="evidence" value="ECO:0007669"/>
    <property type="project" value="UniProtKB-UniRule"/>
</dbReference>
<dbReference type="GO" id="GO:0005737">
    <property type="term" value="C:cytoplasm"/>
    <property type="evidence" value="ECO:0007669"/>
    <property type="project" value="UniProtKB-ARBA"/>
</dbReference>
<gene>
    <name evidence="4" type="primary">rpsF</name>
    <name evidence="5" type="ORF">ISALK_14615</name>
</gene>
<dbReference type="SUPFAM" id="SSF54995">
    <property type="entry name" value="Ribosomal protein S6"/>
    <property type="match status" value="1"/>
</dbReference>
<dbReference type="GO" id="GO:1990904">
    <property type="term" value="C:ribonucleoprotein complex"/>
    <property type="evidence" value="ECO:0007669"/>
    <property type="project" value="UniProtKB-KW"/>
</dbReference>
<comment type="similarity">
    <text evidence="1 4">Belongs to the bacterial ribosomal protein bS6 family.</text>
</comment>
<evidence type="ECO:0000313" key="5">
    <source>
        <dbReference type="EMBL" id="NBG89698.1"/>
    </source>
</evidence>
<dbReference type="InterPro" id="IPR020814">
    <property type="entry name" value="Ribosomal_S6_plastid/chlpt"/>
</dbReference>
<evidence type="ECO:0000313" key="6">
    <source>
        <dbReference type="Proteomes" id="UP000449710"/>
    </source>
</evidence>
<comment type="caution">
    <text evidence="5">The sequence shown here is derived from an EMBL/GenBank/DDBJ whole genome shotgun (WGS) entry which is preliminary data.</text>
</comment>
<dbReference type="Pfam" id="PF01250">
    <property type="entry name" value="Ribosomal_S6"/>
    <property type="match status" value="1"/>
</dbReference>
<dbReference type="InterPro" id="IPR014717">
    <property type="entry name" value="Transl_elong_EF1B/ribsomal_bS6"/>
</dbReference>
<reference evidence="5 6" key="1">
    <citation type="submission" date="2019-04" db="EMBL/GenBank/DDBJ databases">
        <title>Isachenkonia alkalipeptolytica gen. nov. sp. nov. a new anaerobic, alkiliphilic organothrophic bacterium capable to reduce synthesized ferrihydrite isolated from a soda lake.</title>
        <authorList>
            <person name="Toshchakov S.V."/>
            <person name="Zavarzina D.G."/>
            <person name="Zhilina T.N."/>
            <person name="Kostrikina N.A."/>
            <person name="Kublanov I.V."/>
        </authorList>
    </citation>
    <scope>NUCLEOTIDE SEQUENCE [LARGE SCALE GENOMIC DNA]</scope>
    <source>
        <strain evidence="5 6">Z-1701</strain>
    </source>
</reference>
<dbReference type="NCBIfam" id="TIGR00166">
    <property type="entry name" value="S6"/>
    <property type="match status" value="1"/>
</dbReference>
<dbReference type="RefSeq" id="WP_160723634.1">
    <property type="nucleotide sequence ID" value="NZ_SUMG01000048.1"/>
</dbReference>
<dbReference type="GO" id="GO:0070181">
    <property type="term" value="F:small ribosomal subunit rRNA binding"/>
    <property type="evidence" value="ECO:0007669"/>
    <property type="project" value="TreeGrafter"/>
</dbReference>
<evidence type="ECO:0000256" key="1">
    <source>
        <dbReference type="ARBA" id="ARBA00009512"/>
    </source>
</evidence>
<dbReference type="InterPro" id="IPR000529">
    <property type="entry name" value="Ribosomal_bS6"/>
</dbReference>
<proteinExistence type="inferred from homology"/>
<accession>A0AA44BF70</accession>
<keyword evidence="6" id="KW-1185">Reference proteome</keyword>
<dbReference type="Gene3D" id="3.30.70.60">
    <property type="match status" value="1"/>
</dbReference>
<dbReference type="GO" id="GO:0003735">
    <property type="term" value="F:structural constituent of ribosome"/>
    <property type="evidence" value="ECO:0007669"/>
    <property type="project" value="InterPro"/>
</dbReference>
<sequence>MKNYELMYILRGELEEEKQEAILERLRGIIEADGEIENVDDWGNRKLAYEIDKKNDGRYMLINFKSGTEVPKELRRVLGITDGVMRVMVVKLDKE</sequence>
<keyword evidence="4 5" id="KW-0689">Ribosomal protein</keyword>
<dbReference type="EMBL" id="SUMG01000048">
    <property type="protein sequence ID" value="NBG89698.1"/>
    <property type="molecule type" value="Genomic_DNA"/>
</dbReference>
<keyword evidence="4" id="KW-0694">RNA-binding</keyword>
<dbReference type="Proteomes" id="UP000449710">
    <property type="component" value="Unassembled WGS sequence"/>
</dbReference>
<dbReference type="HAMAP" id="MF_00360">
    <property type="entry name" value="Ribosomal_bS6"/>
    <property type="match status" value="1"/>
</dbReference>
<dbReference type="PANTHER" id="PTHR21011">
    <property type="entry name" value="MITOCHONDRIAL 28S RIBOSOMAL PROTEIN S6"/>
    <property type="match status" value="1"/>
</dbReference>
<organism evidence="5 6">
    <name type="scientific">Isachenkonia alkalipeptolytica</name>
    <dbReference type="NCBI Taxonomy" id="2565777"/>
    <lineage>
        <taxon>Bacteria</taxon>
        <taxon>Bacillati</taxon>
        <taxon>Bacillota</taxon>
        <taxon>Clostridia</taxon>
        <taxon>Eubacteriales</taxon>
        <taxon>Clostridiaceae</taxon>
        <taxon>Isachenkonia</taxon>
    </lineage>
</organism>
<evidence type="ECO:0000256" key="4">
    <source>
        <dbReference type="HAMAP-Rule" id="MF_00360"/>
    </source>
</evidence>
<evidence type="ECO:0000256" key="3">
    <source>
        <dbReference type="ARBA" id="ARBA00035294"/>
    </source>
</evidence>
<dbReference type="CDD" id="cd00473">
    <property type="entry name" value="bS6"/>
    <property type="match status" value="1"/>
</dbReference>